<feature type="signal peptide" evidence="3">
    <location>
        <begin position="1"/>
        <end position="24"/>
    </location>
</feature>
<feature type="compositionally biased region" description="Polar residues" evidence="2">
    <location>
        <begin position="32"/>
        <end position="44"/>
    </location>
</feature>
<name>A0AAW5C6M1_9FIRM</name>
<evidence type="ECO:0000313" key="5">
    <source>
        <dbReference type="EMBL" id="MCG4748689.1"/>
    </source>
</evidence>
<dbReference type="PANTHER" id="PTHR30535">
    <property type="entry name" value="VITAMIN B12-BINDING PROTEIN"/>
    <property type="match status" value="1"/>
</dbReference>
<accession>A0AAW5C6M1</accession>
<feature type="compositionally biased region" description="Polar residues" evidence="2">
    <location>
        <begin position="52"/>
        <end position="69"/>
    </location>
</feature>
<dbReference type="PANTHER" id="PTHR30535:SF34">
    <property type="entry name" value="MOLYBDATE-BINDING PROTEIN MOLA"/>
    <property type="match status" value="1"/>
</dbReference>
<feature type="chain" id="PRO_5043811996" evidence="3">
    <location>
        <begin position="25"/>
        <end position="418"/>
    </location>
</feature>
<sequence length="418" mass="46645">MRTGKILTTIMMICLLMAAAGGCAAPGRETGGQPQQAKEQTVRQQPDKPRPGQSQAARPQQAKEQTSQDSWEEREVIRTMELLYADQFAVDYYDDGCAMITIRDSGRFLVVPEQAEQPEGLPEDVTVIRRPLKAIYLVATSAMDLFKSLGAMDQITLSGTDARGWYIEEARQALEDGDMYYAGKYNAPDYELILSKACDLAIESTMISHSPEVKEQLEQLGIPVLVERSSYESHPLGRMEWLKLYGVLTGREEQAEACFEKQMENLRPVLDQDGTGKTVAFFYITSNGYVNVRKSGDYVAKMIELAGGTYVPGDLDGNGNGLSTMNMQMESFYAAAKEADYLIYNSTIDGGLESLDQLLDKSSVLADFKAVKQGNVWCTEKSMFQETMGLGDMILDIHRILTEEAPDQEEMAYMYRLR</sequence>
<dbReference type="PROSITE" id="PS50983">
    <property type="entry name" value="FE_B12_PBP"/>
    <property type="match status" value="1"/>
</dbReference>
<evidence type="ECO:0000256" key="2">
    <source>
        <dbReference type="SAM" id="MobiDB-lite"/>
    </source>
</evidence>
<dbReference type="InterPro" id="IPR050902">
    <property type="entry name" value="ABC_Transporter_SBP"/>
</dbReference>
<feature type="region of interest" description="Disordered" evidence="2">
    <location>
        <begin position="25"/>
        <end position="72"/>
    </location>
</feature>
<protein>
    <submittedName>
        <fullName evidence="5">ABC transporter substrate-binding protein</fullName>
    </submittedName>
</protein>
<dbReference type="SUPFAM" id="SSF53807">
    <property type="entry name" value="Helical backbone' metal receptor"/>
    <property type="match status" value="1"/>
</dbReference>
<comment type="similarity">
    <text evidence="1">Belongs to the bacterial solute-binding protein 8 family.</text>
</comment>
<dbReference type="Proteomes" id="UP001299608">
    <property type="component" value="Unassembled WGS sequence"/>
</dbReference>
<organism evidence="5 6">
    <name type="scientific">Enterocloster aldenensis</name>
    <dbReference type="NCBI Taxonomy" id="358742"/>
    <lineage>
        <taxon>Bacteria</taxon>
        <taxon>Bacillati</taxon>
        <taxon>Bacillota</taxon>
        <taxon>Clostridia</taxon>
        <taxon>Lachnospirales</taxon>
        <taxon>Lachnospiraceae</taxon>
        <taxon>Enterocloster</taxon>
    </lineage>
</organism>
<feature type="domain" description="Fe/B12 periplasmic-binding" evidence="4">
    <location>
        <begin position="134"/>
        <end position="408"/>
    </location>
</feature>
<dbReference type="Gene3D" id="3.40.50.1980">
    <property type="entry name" value="Nitrogenase molybdenum iron protein domain"/>
    <property type="match status" value="2"/>
</dbReference>
<dbReference type="PROSITE" id="PS51257">
    <property type="entry name" value="PROKAR_LIPOPROTEIN"/>
    <property type="match status" value="1"/>
</dbReference>
<evidence type="ECO:0000256" key="1">
    <source>
        <dbReference type="ARBA" id="ARBA00008814"/>
    </source>
</evidence>
<reference evidence="5" key="1">
    <citation type="submission" date="2022-01" db="EMBL/GenBank/DDBJ databases">
        <title>Collection of gut derived symbiotic bacterial strains cultured from healthy donors.</title>
        <authorList>
            <person name="Lin H."/>
            <person name="Kohout C."/>
            <person name="Waligurski E."/>
            <person name="Pamer E.G."/>
        </authorList>
    </citation>
    <scope>NUCLEOTIDE SEQUENCE</scope>
    <source>
        <strain evidence="5">DFI.6.55</strain>
    </source>
</reference>
<dbReference type="EMBL" id="JAKNGE010000041">
    <property type="protein sequence ID" value="MCG4748689.1"/>
    <property type="molecule type" value="Genomic_DNA"/>
</dbReference>
<dbReference type="AlphaFoldDB" id="A0AAW5C6M1"/>
<evidence type="ECO:0000313" key="6">
    <source>
        <dbReference type="Proteomes" id="UP001299608"/>
    </source>
</evidence>
<keyword evidence="3" id="KW-0732">Signal</keyword>
<dbReference type="InterPro" id="IPR002491">
    <property type="entry name" value="ABC_transptr_periplasmic_BD"/>
</dbReference>
<proteinExistence type="inferred from homology"/>
<evidence type="ECO:0000256" key="3">
    <source>
        <dbReference type="SAM" id="SignalP"/>
    </source>
</evidence>
<gene>
    <name evidence="5" type="ORF">L0N08_25065</name>
</gene>
<evidence type="ECO:0000259" key="4">
    <source>
        <dbReference type="PROSITE" id="PS50983"/>
    </source>
</evidence>
<comment type="caution">
    <text evidence="5">The sequence shown here is derived from an EMBL/GenBank/DDBJ whole genome shotgun (WGS) entry which is preliminary data.</text>
</comment>